<name>A0ABT6X9Z0_9BURK</name>
<dbReference type="SMART" id="SM00880">
    <property type="entry name" value="CHAD"/>
    <property type="match status" value="1"/>
</dbReference>
<evidence type="ECO:0000256" key="1">
    <source>
        <dbReference type="SAM" id="MobiDB-lite"/>
    </source>
</evidence>
<dbReference type="Proteomes" id="UP001431902">
    <property type="component" value="Unassembled WGS sequence"/>
</dbReference>
<gene>
    <name evidence="3" type="ORF">QLQ16_13910</name>
</gene>
<feature type="region of interest" description="Disordered" evidence="1">
    <location>
        <begin position="1"/>
        <end position="23"/>
    </location>
</feature>
<dbReference type="RefSeq" id="WP_283225272.1">
    <property type="nucleotide sequence ID" value="NZ_JASGBH010000011.1"/>
</dbReference>
<dbReference type="PANTHER" id="PTHR39339:SF1">
    <property type="entry name" value="CHAD DOMAIN-CONTAINING PROTEIN"/>
    <property type="match status" value="1"/>
</dbReference>
<dbReference type="Pfam" id="PF05235">
    <property type="entry name" value="CHAD"/>
    <property type="match status" value="1"/>
</dbReference>
<sequence>MHKRSKKGASHNTGPGFGGPVHPHAGLLRLMQTSLRDTAHGLKAWTNAPHPEALHQARVAWRRFKGLRCFYRPMLPKPPQAHRAVLQDLWRCSGALRNLDVALGSTLPVWRQKHPDIAPQEWPQLIRQLQSQRRTTRRHLYQALKQPETQAGWRAWRRWLQQAHCAKTCSPKDWQVWTGQRLRKLHQKIKHGLKATKPEPQHACRILMKQERYVLEGLVPEKLGQTLRRRLKRLRQAQRTLGQDQDQRATLALIEQSGQFPVLTQAWRASL</sequence>
<feature type="domain" description="CHAD" evidence="2">
    <location>
        <begin position="20"/>
        <end position="271"/>
    </location>
</feature>
<dbReference type="InterPro" id="IPR038186">
    <property type="entry name" value="CHAD_dom_sf"/>
</dbReference>
<organism evidence="3 4">
    <name type="scientific">Limnohabitans lacus</name>
    <dbReference type="NCBI Taxonomy" id="3045173"/>
    <lineage>
        <taxon>Bacteria</taxon>
        <taxon>Pseudomonadati</taxon>
        <taxon>Pseudomonadota</taxon>
        <taxon>Betaproteobacteria</taxon>
        <taxon>Burkholderiales</taxon>
        <taxon>Comamonadaceae</taxon>
        <taxon>Limnohabitans</taxon>
    </lineage>
</organism>
<comment type="caution">
    <text evidence="3">The sequence shown here is derived from an EMBL/GenBank/DDBJ whole genome shotgun (WGS) entry which is preliminary data.</text>
</comment>
<proteinExistence type="predicted"/>
<evidence type="ECO:0000313" key="4">
    <source>
        <dbReference type="Proteomes" id="UP001431902"/>
    </source>
</evidence>
<dbReference type="PROSITE" id="PS51708">
    <property type="entry name" value="CHAD"/>
    <property type="match status" value="1"/>
</dbReference>
<accession>A0ABT6X9Z0</accession>
<dbReference type="PANTHER" id="PTHR39339">
    <property type="entry name" value="SLR1444 PROTEIN"/>
    <property type="match status" value="1"/>
</dbReference>
<dbReference type="Gene3D" id="1.40.20.10">
    <property type="entry name" value="CHAD domain"/>
    <property type="match status" value="1"/>
</dbReference>
<evidence type="ECO:0000313" key="3">
    <source>
        <dbReference type="EMBL" id="MDI9234929.1"/>
    </source>
</evidence>
<dbReference type="EMBL" id="JASGBH010000011">
    <property type="protein sequence ID" value="MDI9234929.1"/>
    <property type="molecule type" value="Genomic_DNA"/>
</dbReference>
<dbReference type="InterPro" id="IPR007899">
    <property type="entry name" value="CHAD_dom"/>
</dbReference>
<protein>
    <submittedName>
        <fullName evidence="3">CHAD domain-containing protein</fullName>
    </submittedName>
</protein>
<keyword evidence="4" id="KW-1185">Reference proteome</keyword>
<reference evidence="3" key="1">
    <citation type="submission" date="2023-05" db="EMBL/GenBank/DDBJ databases">
        <title>Limnohabitans sp. strain HM2-2 Genome sequencing and assembly.</title>
        <authorList>
            <person name="Jung Y."/>
        </authorList>
    </citation>
    <scope>NUCLEOTIDE SEQUENCE</scope>
    <source>
        <strain evidence="3">HM2-2</strain>
    </source>
</reference>
<evidence type="ECO:0000259" key="2">
    <source>
        <dbReference type="PROSITE" id="PS51708"/>
    </source>
</evidence>